<dbReference type="OrthoDB" id="120976at2759"/>
<feature type="compositionally biased region" description="Basic residues" evidence="1">
    <location>
        <begin position="288"/>
        <end position="308"/>
    </location>
</feature>
<dbReference type="RefSeq" id="XP_068360005.1">
    <property type="nucleotide sequence ID" value="XM_068504102.1"/>
</dbReference>
<dbReference type="EMBL" id="MLAK01000713">
    <property type="protein sequence ID" value="OHT06869.1"/>
    <property type="molecule type" value="Genomic_DNA"/>
</dbReference>
<sequence length="416" mass="46765">MNCGNNFLWSYMVINSMNYITFSENERFIYTLIFDQMSRKPASNSRTLKATNPLVSEFQAACKANGFTDEAEVTSISTYLAKCDIEIRFSKKTITPTFAKVLLRLFQKYTKLQRLIFHACYFQDTTFFTKFAADLIKVQIPQIYFDFCPVQRDLICPFLLLPNLDALSLRGNSCITSYLHPSYEESVFNPSVNKLYNAFAMSTLKMLDLTGCNLGDDGAISLARSLYFNQSIKCLNLSSNKIGDLGAFSLADALSFYFLTDQEIEIREKIINDDSKSKINDDGSDLVKKKKGGKAPPKKTVTKPKKGQQAKPTNDRTYSFDPNLPIQPAVIARWNTCVLMDDGRMYIQGNTSLSTLLLNDNLIGTRGLLRLTEMLSKNEKIVNFSIAANPDISEEEAASVFRKYTPPPSPEAEPAA</sequence>
<feature type="region of interest" description="Disordered" evidence="1">
    <location>
        <begin position="397"/>
        <end position="416"/>
    </location>
</feature>
<dbReference type="InterPro" id="IPR001611">
    <property type="entry name" value="Leu-rich_rpt"/>
</dbReference>
<dbReference type="InterPro" id="IPR053040">
    <property type="entry name" value="LRR-containing_protein_71"/>
</dbReference>
<accession>A0A1J4KBL1</accession>
<dbReference type="AlphaFoldDB" id="A0A1J4KBL1"/>
<dbReference type="SUPFAM" id="SSF52047">
    <property type="entry name" value="RNI-like"/>
    <property type="match status" value="1"/>
</dbReference>
<keyword evidence="3" id="KW-1185">Reference proteome</keyword>
<dbReference type="SMART" id="SM00368">
    <property type="entry name" value="LRR_RI"/>
    <property type="match status" value="3"/>
</dbReference>
<feature type="region of interest" description="Disordered" evidence="1">
    <location>
        <begin position="281"/>
        <end position="319"/>
    </location>
</feature>
<dbReference type="GeneID" id="94838806"/>
<dbReference type="Gene3D" id="3.80.10.10">
    <property type="entry name" value="Ribonuclease Inhibitor"/>
    <property type="match status" value="1"/>
</dbReference>
<dbReference type="PANTHER" id="PTHR46984:SF1">
    <property type="entry name" value="LEUCINE-RICH REPEAT-CONTAINING PROTEIN 71"/>
    <property type="match status" value="1"/>
</dbReference>
<reference evidence="2" key="1">
    <citation type="submission" date="2016-10" db="EMBL/GenBank/DDBJ databases">
        <authorList>
            <person name="Benchimol M."/>
            <person name="Almeida L.G."/>
            <person name="Vasconcelos A.T."/>
            <person name="Perreira-Neves A."/>
            <person name="Rosa I.A."/>
            <person name="Tasca T."/>
            <person name="Bogo M.R."/>
            <person name="de Souza W."/>
        </authorList>
    </citation>
    <scope>NUCLEOTIDE SEQUENCE [LARGE SCALE GENOMIC DNA]</scope>
    <source>
        <strain evidence="2">K</strain>
    </source>
</reference>
<evidence type="ECO:0000313" key="3">
    <source>
        <dbReference type="Proteomes" id="UP000179807"/>
    </source>
</evidence>
<feature type="compositionally biased region" description="Pro residues" evidence="1">
    <location>
        <begin position="405"/>
        <end position="416"/>
    </location>
</feature>
<evidence type="ECO:0008006" key="4">
    <source>
        <dbReference type="Google" id="ProtNLM"/>
    </source>
</evidence>
<comment type="caution">
    <text evidence="2">The sequence shown here is derived from an EMBL/GenBank/DDBJ whole genome shotgun (WGS) entry which is preliminary data.</text>
</comment>
<proteinExistence type="predicted"/>
<dbReference type="VEuPathDB" id="TrichDB:TRFO_25049"/>
<gene>
    <name evidence="2" type="ORF">TRFO_25049</name>
</gene>
<dbReference type="Proteomes" id="UP000179807">
    <property type="component" value="Unassembled WGS sequence"/>
</dbReference>
<dbReference type="PANTHER" id="PTHR46984">
    <property type="entry name" value="LEUCINE-RICH REPEAT-CONTAINING PROTEIN 71"/>
    <property type="match status" value="1"/>
</dbReference>
<dbReference type="Pfam" id="PF13516">
    <property type="entry name" value="LRR_6"/>
    <property type="match status" value="2"/>
</dbReference>
<evidence type="ECO:0000256" key="1">
    <source>
        <dbReference type="SAM" id="MobiDB-lite"/>
    </source>
</evidence>
<organism evidence="2 3">
    <name type="scientific">Tritrichomonas foetus</name>
    <dbReference type="NCBI Taxonomy" id="1144522"/>
    <lineage>
        <taxon>Eukaryota</taxon>
        <taxon>Metamonada</taxon>
        <taxon>Parabasalia</taxon>
        <taxon>Tritrichomonadida</taxon>
        <taxon>Tritrichomonadidae</taxon>
        <taxon>Tritrichomonas</taxon>
    </lineage>
</organism>
<dbReference type="InterPro" id="IPR032675">
    <property type="entry name" value="LRR_dom_sf"/>
</dbReference>
<name>A0A1J4KBL1_9EUKA</name>
<evidence type="ECO:0000313" key="2">
    <source>
        <dbReference type="EMBL" id="OHT06869.1"/>
    </source>
</evidence>
<protein>
    <recommendedName>
        <fullName evidence="4">Leucine Rich Repeat family protein</fullName>
    </recommendedName>
</protein>